<feature type="compositionally biased region" description="Acidic residues" evidence="1">
    <location>
        <begin position="518"/>
        <end position="533"/>
    </location>
</feature>
<evidence type="ECO:0000256" key="1">
    <source>
        <dbReference type="SAM" id="MobiDB-lite"/>
    </source>
</evidence>
<protein>
    <recommendedName>
        <fullName evidence="4">Phospholipase D-like domain-containing protein</fullName>
    </recommendedName>
</protein>
<comment type="caution">
    <text evidence="2">The sequence shown here is derived from an EMBL/GenBank/DDBJ whole genome shotgun (WGS) entry which is preliminary data.</text>
</comment>
<dbReference type="EMBL" id="JAVUPU010000003">
    <property type="protein sequence ID" value="MDT9598628.1"/>
    <property type="molecule type" value="Genomic_DNA"/>
</dbReference>
<evidence type="ECO:0000313" key="3">
    <source>
        <dbReference type="Proteomes" id="UP001259572"/>
    </source>
</evidence>
<sequence length="727" mass="80061">MFADERMTAMSLSDGSALPKGLGRDYAFHSPPATEGIFHPKIILQLGRDGGRAFISSANATAAGLAGNAEVVLEIPCDDEDTPERDIVRSVWRYLNSLVSTETSPARDSLRWASERSPWLEGPATAPLRDLEDGSAIAFLHAPGGLAITDQFVALVGEAKVQKLIVISPYWDANLTALSDLSRRLSPKRIILPIDSRRHEFPVDATFAKTPTIVELDWPARRFTHAKIMVAMTSRHDHVLVGSANCTTAALGRPGRPGNNAEACIYRRLPRGAATRALELDRWIDADPIPLADLDPPEAAPQIPLKAFDACRPGKFELDNGVLSWRPPSHRVEEGEVHLLDHVGLPLAIIPSGTFERNGDVRTVLVDRPVQGRLTFARVVWGETVSTTTYVSHRQVLRERRKEVATGGVARALAAFTDGSDFDLWMHQAFETLVRADFSQEEAETKLTAARPRPRRSEAVADQPLALSYEEFTEARPGANHAGNHGGNSLAGTYGDSVRAFLNLLSGRDGAPVEVEEDDGWLDVDDESDETDQELTAAASEASQPSAELIIAPPVDARLYERHVLAYAEGLEEDEEPLGSSDVLRLRFWILFLLYKARCQDLPQGLECSSETRSWPRFLVRILVAFFCGRSPAITRLMVAREYTAMPLDFLECWVTILWALDVIESHIPNNRKNQQFLKYIPQLRRRIVALLGLTPTELVGEAASDVRDGLDRSIGLRLGLAPAVAL</sequence>
<evidence type="ECO:0008006" key="4">
    <source>
        <dbReference type="Google" id="ProtNLM"/>
    </source>
</evidence>
<name>A0ABU3Q5D9_9SPHN</name>
<proteinExistence type="predicted"/>
<gene>
    <name evidence="2" type="ORF">RQX22_06675</name>
</gene>
<dbReference type="CDD" id="cd09176">
    <property type="entry name" value="PLDc_unchar6"/>
    <property type="match status" value="1"/>
</dbReference>
<accession>A0ABU3Q5D9</accession>
<dbReference type="CDD" id="cd09117">
    <property type="entry name" value="PLDc_Bfil_DEXD_like"/>
    <property type="match status" value="1"/>
</dbReference>
<keyword evidence="3" id="KW-1185">Reference proteome</keyword>
<evidence type="ECO:0000313" key="2">
    <source>
        <dbReference type="EMBL" id="MDT9598628.1"/>
    </source>
</evidence>
<dbReference type="Proteomes" id="UP001259572">
    <property type="component" value="Unassembled WGS sequence"/>
</dbReference>
<dbReference type="InterPro" id="IPR059166">
    <property type="entry name" value="PLD-like_cat"/>
</dbReference>
<organism evidence="2 3">
    <name type="scientific">Sphingosinicella rhizophila</name>
    <dbReference type="NCBI Taxonomy" id="3050082"/>
    <lineage>
        <taxon>Bacteria</taxon>
        <taxon>Pseudomonadati</taxon>
        <taxon>Pseudomonadota</taxon>
        <taxon>Alphaproteobacteria</taxon>
        <taxon>Sphingomonadales</taxon>
        <taxon>Sphingosinicellaceae</taxon>
        <taxon>Sphingosinicella</taxon>
    </lineage>
</organism>
<dbReference type="Gene3D" id="3.30.870.10">
    <property type="entry name" value="Endonuclease Chain A"/>
    <property type="match status" value="2"/>
</dbReference>
<feature type="region of interest" description="Disordered" evidence="1">
    <location>
        <begin position="445"/>
        <end position="464"/>
    </location>
</feature>
<feature type="region of interest" description="Disordered" evidence="1">
    <location>
        <begin position="518"/>
        <end position="544"/>
    </location>
</feature>
<reference evidence="2 3" key="1">
    <citation type="submission" date="2023-05" db="EMBL/GenBank/DDBJ databases">
        <authorList>
            <person name="Guo Y."/>
        </authorList>
    </citation>
    <scope>NUCLEOTIDE SEQUENCE [LARGE SCALE GENOMIC DNA]</scope>
    <source>
        <strain evidence="2 3">GR2756</strain>
    </source>
</reference>
<dbReference type="RefSeq" id="WP_315724854.1">
    <property type="nucleotide sequence ID" value="NZ_JAVUPU010000003.1"/>
</dbReference>